<dbReference type="GO" id="GO:0006783">
    <property type="term" value="P:heme biosynthetic process"/>
    <property type="evidence" value="ECO:0007669"/>
    <property type="project" value="TreeGrafter"/>
</dbReference>
<dbReference type="InterPro" id="IPR026816">
    <property type="entry name" value="Flavodoxin_dom"/>
</dbReference>
<evidence type="ECO:0000313" key="3">
    <source>
        <dbReference type="Proteomes" id="UP001321786"/>
    </source>
</evidence>
<dbReference type="InterPro" id="IPR029039">
    <property type="entry name" value="Flavoprotein-like_sf"/>
</dbReference>
<name>A0AAU9E9W3_9FIRM</name>
<dbReference type="RefSeq" id="WP_338536401.1">
    <property type="nucleotide sequence ID" value="NZ_AP028654.1"/>
</dbReference>
<dbReference type="GO" id="GO:0070819">
    <property type="term" value="F:menaquinone-dependent protoporphyrinogen oxidase activity"/>
    <property type="evidence" value="ECO:0007669"/>
    <property type="project" value="TreeGrafter"/>
</dbReference>
<dbReference type="PANTHER" id="PTHR38030">
    <property type="entry name" value="PROTOPORPHYRINOGEN IX DEHYDROGENASE [MENAQUINONE]"/>
    <property type="match status" value="1"/>
</dbReference>
<feature type="domain" description="Flavodoxin" evidence="1">
    <location>
        <begin position="4"/>
        <end position="139"/>
    </location>
</feature>
<sequence length="176" mass="20155">MKTIVVYKSKSNFVKNYADWIAKNLSADIFEASTVTSDKLLEYDTIIYGGGLYAGRINGVKLIKKNIHDLKGKNIVVFFSGASSPNEKAINEVKNNNFDEEMQKNIRFFYLRGGFDYNKLKSFDKLLMNMLKFTLKRKKNLSADDRGMLSAYDNPVDFTKEKNIDELISYVNSKAK</sequence>
<dbReference type="Gene3D" id="3.40.50.360">
    <property type="match status" value="1"/>
</dbReference>
<keyword evidence="3" id="KW-1185">Reference proteome</keyword>
<reference evidence="2 3" key="1">
    <citation type="submission" date="2023-08" db="EMBL/GenBank/DDBJ databases">
        <title>Helicovermis profunda gen. nov., sp. nov., a novel mesophilic, fermentative bacterium within the Bacillota from a deep-sea hydrothermal vent chimney.</title>
        <authorList>
            <person name="Miyazaki U."/>
            <person name="Mizutani D."/>
            <person name="Hashimoto Y."/>
            <person name="Tame A."/>
            <person name="Sawayama S."/>
            <person name="Miyazaki J."/>
            <person name="Takai K."/>
            <person name="Nakagawa S."/>
        </authorList>
    </citation>
    <scope>NUCLEOTIDE SEQUENCE [LARGE SCALE GENOMIC DNA]</scope>
    <source>
        <strain evidence="2 3">S502</strain>
    </source>
</reference>
<gene>
    <name evidence="2" type="ORF">HLPR_03850</name>
</gene>
<dbReference type="PANTHER" id="PTHR38030:SF2">
    <property type="entry name" value="PROTOPORPHYRINOGEN IX DEHYDROGENASE [QUINONE]"/>
    <property type="match status" value="1"/>
</dbReference>
<dbReference type="KEGG" id="hprf:HLPR_03850"/>
<dbReference type="AlphaFoldDB" id="A0AAU9E9W3"/>
<protein>
    <submittedName>
        <fullName evidence="2">Flavodoxin domain-containing protein</fullName>
    </submittedName>
</protein>
<dbReference type="Pfam" id="PF12724">
    <property type="entry name" value="Flavodoxin_5"/>
    <property type="match status" value="1"/>
</dbReference>
<dbReference type="GO" id="GO:0010181">
    <property type="term" value="F:FMN binding"/>
    <property type="evidence" value="ECO:0007669"/>
    <property type="project" value="TreeGrafter"/>
</dbReference>
<accession>A0AAU9E9W3</accession>
<evidence type="ECO:0000313" key="2">
    <source>
        <dbReference type="EMBL" id="BEP28054.1"/>
    </source>
</evidence>
<evidence type="ECO:0000259" key="1">
    <source>
        <dbReference type="Pfam" id="PF12724"/>
    </source>
</evidence>
<dbReference type="InterPro" id="IPR052200">
    <property type="entry name" value="Protoporphyrinogen_IX_DH"/>
</dbReference>
<dbReference type="SUPFAM" id="SSF52218">
    <property type="entry name" value="Flavoproteins"/>
    <property type="match status" value="1"/>
</dbReference>
<dbReference type="EMBL" id="AP028654">
    <property type="protein sequence ID" value="BEP28054.1"/>
    <property type="molecule type" value="Genomic_DNA"/>
</dbReference>
<proteinExistence type="predicted"/>
<organism evidence="2 3">
    <name type="scientific">Helicovermis profundi</name>
    <dbReference type="NCBI Taxonomy" id="3065157"/>
    <lineage>
        <taxon>Bacteria</taxon>
        <taxon>Bacillati</taxon>
        <taxon>Bacillota</taxon>
        <taxon>Clostridia</taxon>
        <taxon>Helicovermis</taxon>
    </lineage>
</organism>
<dbReference type="Proteomes" id="UP001321786">
    <property type="component" value="Chromosome"/>
</dbReference>